<feature type="transmembrane region" description="Helical" evidence="3">
    <location>
        <begin position="28"/>
        <end position="49"/>
    </location>
</feature>
<evidence type="ECO:0000256" key="1">
    <source>
        <dbReference type="ARBA" id="ARBA00022801"/>
    </source>
</evidence>
<name>A0AAQ2C6Q7_9MICO</name>
<evidence type="ECO:0000256" key="2">
    <source>
        <dbReference type="SAM" id="MobiDB-lite"/>
    </source>
</evidence>
<dbReference type="AlphaFoldDB" id="A0AAQ2C6Q7"/>
<feature type="domain" description="Chitin-binding type-3" evidence="4">
    <location>
        <begin position="403"/>
        <end position="451"/>
    </location>
</feature>
<dbReference type="InterPro" id="IPR052750">
    <property type="entry name" value="GH18_Chitinase"/>
</dbReference>
<comment type="caution">
    <text evidence="5">The sequence shown here is derived from an EMBL/GenBank/DDBJ whole genome shotgun (WGS) entry which is preliminary data.</text>
</comment>
<gene>
    <name evidence="5" type="ORF">E3O49_08065</name>
</gene>
<keyword evidence="3" id="KW-1133">Transmembrane helix</keyword>
<reference evidence="5 6" key="1">
    <citation type="submission" date="2019-03" db="EMBL/GenBank/DDBJ databases">
        <title>Genomics of glacier-inhabiting Cryobacterium strains.</title>
        <authorList>
            <person name="Liu Q."/>
            <person name="Xin Y.-H."/>
        </authorList>
    </citation>
    <scope>NUCLEOTIDE SEQUENCE [LARGE SCALE GENOMIC DNA]</scope>
    <source>
        <strain evidence="6">TMT1-22</strain>
    </source>
</reference>
<dbReference type="Gene3D" id="2.10.10.20">
    <property type="entry name" value="Carbohydrate-binding module superfamily 5/12"/>
    <property type="match status" value="2"/>
</dbReference>
<dbReference type="GO" id="GO:0005576">
    <property type="term" value="C:extracellular region"/>
    <property type="evidence" value="ECO:0007669"/>
    <property type="project" value="InterPro"/>
</dbReference>
<dbReference type="InterPro" id="IPR036573">
    <property type="entry name" value="CBM_sf_5/12"/>
</dbReference>
<protein>
    <submittedName>
        <fullName evidence="5">Glycosyl hydrolase family 18</fullName>
    </submittedName>
</protein>
<dbReference type="CDD" id="cd06543">
    <property type="entry name" value="GH18_PF-ChiA-like"/>
    <property type="match status" value="1"/>
</dbReference>
<keyword evidence="6" id="KW-1185">Reference proteome</keyword>
<dbReference type="Proteomes" id="UP000297403">
    <property type="component" value="Unassembled WGS sequence"/>
</dbReference>
<evidence type="ECO:0000256" key="3">
    <source>
        <dbReference type="SAM" id="Phobius"/>
    </source>
</evidence>
<keyword evidence="3" id="KW-0812">Transmembrane</keyword>
<evidence type="ECO:0000313" key="6">
    <source>
        <dbReference type="Proteomes" id="UP000297403"/>
    </source>
</evidence>
<keyword evidence="3" id="KW-0472">Membrane</keyword>
<dbReference type="PANTHER" id="PTHR42976:SF1">
    <property type="entry name" value="GH18 DOMAIN-CONTAINING PROTEIN-RELATED"/>
    <property type="match status" value="1"/>
</dbReference>
<dbReference type="GO" id="GO:0030246">
    <property type="term" value="F:carbohydrate binding"/>
    <property type="evidence" value="ECO:0007669"/>
    <property type="project" value="InterPro"/>
</dbReference>
<keyword evidence="1 5" id="KW-0378">Hydrolase</keyword>
<dbReference type="GO" id="GO:0005975">
    <property type="term" value="P:carbohydrate metabolic process"/>
    <property type="evidence" value="ECO:0007669"/>
    <property type="project" value="InterPro"/>
</dbReference>
<feature type="region of interest" description="Disordered" evidence="2">
    <location>
        <begin position="375"/>
        <end position="400"/>
    </location>
</feature>
<dbReference type="SUPFAM" id="SSF51445">
    <property type="entry name" value="(Trans)glycosidases"/>
    <property type="match status" value="1"/>
</dbReference>
<evidence type="ECO:0000313" key="5">
    <source>
        <dbReference type="EMBL" id="TFC47504.1"/>
    </source>
</evidence>
<dbReference type="InterPro" id="IPR017853">
    <property type="entry name" value="GH"/>
</dbReference>
<dbReference type="SUPFAM" id="SSF51055">
    <property type="entry name" value="Carbohydrate binding domain"/>
    <property type="match status" value="2"/>
</dbReference>
<feature type="region of interest" description="Disordered" evidence="2">
    <location>
        <begin position="540"/>
        <end position="565"/>
    </location>
</feature>
<dbReference type="PANTHER" id="PTHR42976">
    <property type="entry name" value="BIFUNCTIONAL CHITINASE/LYSOZYME-RELATED"/>
    <property type="match status" value="1"/>
</dbReference>
<dbReference type="Gene3D" id="3.20.20.80">
    <property type="entry name" value="Glycosidases"/>
    <property type="match status" value="1"/>
</dbReference>
<feature type="domain" description="Chitin-binding type-3" evidence="4">
    <location>
        <begin position="471"/>
        <end position="519"/>
    </location>
</feature>
<dbReference type="RefSeq" id="WP_134451318.1">
    <property type="nucleotide sequence ID" value="NZ_SOFY01000040.1"/>
</dbReference>
<dbReference type="InterPro" id="IPR003610">
    <property type="entry name" value="CBM5/12"/>
</dbReference>
<dbReference type="SMART" id="SM00495">
    <property type="entry name" value="ChtBD3"/>
    <property type="match status" value="2"/>
</dbReference>
<organism evidence="5 6">
    <name type="scientific">Cryobacterium shii</name>
    <dbReference type="NCBI Taxonomy" id="1259235"/>
    <lineage>
        <taxon>Bacteria</taxon>
        <taxon>Bacillati</taxon>
        <taxon>Actinomycetota</taxon>
        <taxon>Actinomycetes</taxon>
        <taxon>Micrococcales</taxon>
        <taxon>Microbacteriaceae</taxon>
        <taxon>Cryobacterium</taxon>
    </lineage>
</organism>
<evidence type="ECO:0000259" key="4">
    <source>
        <dbReference type="SMART" id="SM00495"/>
    </source>
</evidence>
<accession>A0AAQ2C6Q7</accession>
<sequence length="565" mass="59985">MSEAVPVQADAVQADPPRASRRLSPVRVLLSMLLVGVLSVGGYLGVQMWTAARASEAYTPWFAGYTDVTATPTFNFETPASNAGRDVVLSFIVAATDAPCVPTWGTAFTLDEASESLDLDRRLARTEKLGGQVVVSFGGLRNDELSTVCTDPGNLVDAYAAVVDRYQVTTIDLDIEAENLSDTAAGLRRATAIKTLQEQRRKDGKDLAVWLTLPVAPAGMTEQGTDAVSQMLNAGVDLAGVNLMTMDYGSSRAEGDSMATASIAALKADHRQLGALYARAGTDLTDATLWSKIGATPMIGQNDVPSEVFSLKDATRLSRFAQENKIGRMSMWSLNRDQTCGSNYADLKRVSDSCSGVSQGETRFADLLAKGFTGRPEASASTTTTDETDKIGDLTDDPETSPYPIWAAEASYLSETKIVWHRNVYQAKWWTRGDLPDNPVLNAWETPWTLIGPVLPGEKPIQAPSLPAGTYPSWDGAATYQKGDRILLGGAPFEAKWWNQAESPEAAFSNPDGSPWTPLSAAEVAALLATPPPAPVVPAPLAPAPVVPAPAATTNAPTPAPTPAG</sequence>
<dbReference type="CDD" id="cd12215">
    <property type="entry name" value="ChiC_BD"/>
    <property type="match status" value="2"/>
</dbReference>
<dbReference type="EMBL" id="SOFY01000040">
    <property type="protein sequence ID" value="TFC47504.1"/>
    <property type="molecule type" value="Genomic_DNA"/>
</dbReference>
<dbReference type="GO" id="GO:0004553">
    <property type="term" value="F:hydrolase activity, hydrolyzing O-glycosyl compounds"/>
    <property type="evidence" value="ECO:0007669"/>
    <property type="project" value="InterPro"/>
</dbReference>
<proteinExistence type="predicted"/>